<name>A0ABV1EUM2_9BACI</name>
<comment type="caution">
    <text evidence="2">The sequence shown here is derived from an EMBL/GenBank/DDBJ whole genome shotgun (WGS) entry which is preliminary data.</text>
</comment>
<gene>
    <name evidence="2" type="ORF">WMO63_03850</name>
</gene>
<sequence length="192" mass="22855">MNDQQRSFFDRLVSIQENYTKEAIEYWSKYSGLDTWQFWVGVLMLVIPLIVIFFSIDRKHIFIIGFFGFAVHMLFSYVDATGIRFGLWAYPYQFLPFLPSFSLDGAIIPVAIMLVFQWTLKHNKNFYLNATILAVIFGFGFKPLLTAIGLFEPYKWINFFYIFLIYWFLYIGGYLITRLFMKLQEKRTDKPI</sequence>
<proteinExistence type="predicted"/>
<evidence type="ECO:0000256" key="1">
    <source>
        <dbReference type="SAM" id="Phobius"/>
    </source>
</evidence>
<keyword evidence="1" id="KW-1133">Transmembrane helix</keyword>
<reference evidence="2 3" key="1">
    <citation type="submission" date="2024-03" db="EMBL/GenBank/DDBJ databases">
        <title>Human intestinal bacterial collection.</title>
        <authorList>
            <person name="Pauvert C."/>
            <person name="Hitch T.C.A."/>
            <person name="Clavel T."/>
        </authorList>
    </citation>
    <scope>NUCLEOTIDE SEQUENCE [LARGE SCALE GENOMIC DNA]</scope>
    <source>
        <strain evidence="2 3">CLA-SR-H024</strain>
    </source>
</reference>
<organism evidence="2 3">
    <name type="scientific">Niallia hominis</name>
    <dbReference type="NCBI Taxonomy" id="3133173"/>
    <lineage>
        <taxon>Bacteria</taxon>
        <taxon>Bacillati</taxon>
        <taxon>Bacillota</taxon>
        <taxon>Bacilli</taxon>
        <taxon>Bacillales</taxon>
        <taxon>Bacillaceae</taxon>
        <taxon>Niallia</taxon>
    </lineage>
</organism>
<evidence type="ECO:0000313" key="2">
    <source>
        <dbReference type="EMBL" id="MEQ2464801.1"/>
    </source>
</evidence>
<feature type="transmembrane region" description="Helical" evidence="1">
    <location>
        <begin position="61"/>
        <end position="78"/>
    </location>
</feature>
<feature type="transmembrane region" description="Helical" evidence="1">
    <location>
        <begin position="98"/>
        <end position="119"/>
    </location>
</feature>
<keyword evidence="1" id="KW-0472">Membrane</keyword>
<keyword evidence="3" id="KW-1185">Reference proteome</keyword>
<feature type="transmembrane region" description="Helical" evidence="1">
    <location>
        <begin position="126"/>
        <end position="150"/>
    </location>
</feature>
<feature type="transmembrane region" description="Helical" evidence="1">
    <location>
        <begin position="156"/>
        <end position="177"/>
    </location>
</feature>
<dbReference type="Proteomes" id="UP001465426">
    <property type="component" value="Unassembled WGS sequence"/>
</dbReference>
<evidence type="ECO:0000313" key="3">
    <source>
        <dbReference type="Proteomes" id="UP001465426"/>
    </source>
</evidence>
<feature type="transmembrane region" description="Helical" evidence="1">
    <location>
        <begin position="36"/>
        <end position="54"/>
    </location>
</feature>
<dbReference type="EMBL" id="JBBMFN010000004">
    <property type="protein sequence ID" value="MEQ2464801.1"/>
    <property type="molecule type" value="Genomic_DNA"/>
</dbReference>
<keyword evidence="1" id="KW-0812">Transmembrane</keyword>
<protein>
    <submittedName>
        <fullName evidence="2">Uncharacterized protein</fullName>
    </submittedName>
</protein>
<accession>A0ABV1EUM2</accession>
<dbReference type="RefSeq" id="WP_349204302.1">
    <property type="nucleotide sequence ID" value="NZ_JBBMFN010000004.1"/>
</dbReference>